<keyword evidence="1" id="KW-0472">Membrane</keyword>
<keyword evidence="1" id="KW-0812">Transmembrane</keyword>
<evidence type="ECO:0000313" key="2">
    <source>
        <dbReference type="EMBL" id="CUQ36689.1"/>
    </source>
</evidence>
<accession>A0A174W0F1</accession>
<evidence type="ECO:0000256" key="1">
    <source>
        <dbReference type="SAM" id="Phobius"/>
    </source>
</evidence>
<evidence type="ECO:0000313" key="3">
    <source>
        <dbReference type="Proteomes" id="UP000095332"/>
    </source>
</evidence>
<dbReference type="Proteomes" id="UP000095332">
    <property type="component" value="Unassembled WGS sequence"/>
</dbReference>
<feature type="transmembrane region" description="Helical" evidence="1">
    <location>
        <begin position="16"/>
        <end position="38"/>
    </location>
</feature>
<dbReference type="EMBL" id="CZBM01000010">
    <property type="protein sequence ID" value="CUQ36689.1"/>
    <property type="molecule type" value="Genomic_DNA"/>
</dbReference>
<organism evidence="2 3">
    <name type="scientific">Parabacteroides distasonis</name>
    <dbReference type="NCBI Taxonomy" id="823"/>
    <lineage>
        <taxon>Bacteria</taxon>
        <taxon>Pseudomonadati</taxon>
        <taxon>Bacteroidota</taxon>
        <taxon>Bacteroidia</taxon>
        <taxon>Bacteroidales</taxon>
        <taxon>Tannerellaceae</taxon>
        <taxon>Parabacteroides</taxon>
    </lineage>
</organism>
<sequence length="71" mass="8189">MYLSKETKVLVQGASIYIIYSLHLALTAEDLFSMICIYQKKAVSLNRSFRQTTNSQKVTEKRYFCNLSCTP</sequence>
<proteinExistence type="predicted"/>
<dbReference type="AlphaFoldDB" id="A0A174W0F1"/>
<protein>
    <submittedName>
        <fullName evidence="2">Uncharacterized protein</fullName>
    </submittedName>
</protein>
<gene>
    <name evidence="2" type="ORF">ERS852560_02416</name>
</gene>
<keyword evidence="1" id="KW-1133">Transmembrane helix</keyword>
<name>A0A174W0F1_PARDI</name>
<reference evidence="2 3" key="1">
    <citation type="submission" date="2015-09" db="EMBL/GenBank/DDBJ databases">
        <authorList>
            <consortium name="Pathogen Informatics"/>
        </authorList>
    </citation>
    <scope>NUCLEOTIDE SEQUENCE [LARGE SCALE GENOMIC DNA]</scope>
    <source>
        <strain evidence="2 3">2789STDY5834948</strain>
    </source>
</reference>